<keyword evidence="3" id="KW-1185">Reference proteome</keyword>
<evidence type="ECO:0000256" key="1">
    <source>
        <dbReference type="SAM" id="MobiDB-lite"/>
    </source>
</evidence>
<name>A0AAE0YLW0_9GAST</name>
<gene>
    <name evidence="2" type="ORF">RRG08_056199</name>
</gene>
<evidence type="ECO:0000313" key="3">
    <source>
        <dbReference type="Proteomes" id="UP001283361"/>
    </source>
</evidence>
<evidence type="ECO:0000313" key="2">
    <source>
        <dbReference type="EMBL" id="KAK3748540.1"/>
    </source>
</evidence>
<organism evidence="2 3">
    <name type="scientific">Elysia crispata</name>
    <name type="common">lettuce slug</name>
    <dbReference type="NCBI Taxonomy" id="231223"/>
    <lineage>
        <taxon>Eukaryota</taxon>
        <taxon>Metazoa</taxon>
        <taxon>Spiralia</taxon>
        <taxon>Lophotrochozoa</taxon>
        <taxon>Mollusca</taxon>
        <taxon>Gastropoda</taxon>
        <taxon>Heterobranchia</taxon>
        <taxon>Euthyneura</taxon>
        <taxon>Panpulmonata</taxon>
        <taxon>Sacoglossa</taxon>
        <taxon>Placobranchoidea</taxon>
        <taxon>Plakobranchidae</taxon>
        <taxon>Elysia</taxon>
    </lineage>
</organism>
<comment type="caution">
    <text evidence="2">The sequence shown here is derived from an EMBL/GenBank/DDBJ whole genome shotgun (WGS) entry which is preliminary data.</text>
</comment>
<protein>
    <submittedName>
        <fullName evidence="2">Uncharacterized protein</fullName>
    </submittedName>
</protein>
<proteinExistence type="predicted"/>
<reference evidence="2" key="1">
    <citation type="journal article" date="2023" name="G3 (Bethesda)">
        <title>A reference genome for the long-term kleptoplast-retaining sea slug Elysia crispata morphotype clarki.</title>
        <authorList>
            <person name="Eastman K.E."/>
            <person name="Pendleton A.L."/>
            <person name="Shaikh M.A."/>
            <person name="Suttiyut T."/>
            <person name="Ogas R."/>
            <person name="Tomko P."/>
            <person name="Gavelis G."/>
            <person name="Widhalm J.R."/>
            <person name="Wisecaver J.H."/>
        </authorList>
    </citation>
    <scope>NUCLEOTIDE SEQUENCE</scope>
    <source>
        <strain evidence="2">ECLA1</strain>
    </source>
</reference>
<sequence length="68" mass="7218">MFKGAGVERKYIPAGSPQSLPDEAGQKHRRASRAGSDQHRIQIQSRVGEAHSLGDHGAGPERAQATAT</sequence>
<accession>A0AAE0YLW0</accession>
<dbReference type="AlphaFoldDB" id="A0AAE0YLW0"/>
<feature type="compositionally biased region" description="Basic and acidic residues" evidence="1">
    <location>
        <begin position="1"/>
        <end position="11"/>
    </location>
</feature>
<dbReference type="EMBL" id="JAWDGP010006010">
    <property type="protein sequence ID" value="KAK3748540.1"/>
    <property type="molecule type" value="Genomic_DNA"/>
</dbReference>
<feature type="region of interest" description="Disordered" evidence="1">
    <location>
        <begin position="1"/>
        <end position="68"/>
    </location>
</feature>
<dbReference type="Proteomes" id="UP001283361">
    <property type="component" value="Unassembled WGS sequence"/>
</dbReference>